<accession>A0A2S8GCE3</accession>
<evidence type="ECO:0000259" key="3">
    <source>
        <dbReference type="Pfam" id="PF00849"/>
    </source>
</evidence>
<dbReference type="GO" id="GO:0006396">
    <property type="term" value="P:RNA processing"/>
    <property type="evidence" value="ECO:0007669"/>
    <property type="project" value="UniProtKB-ARBA"/>
</dbReference>
<proteinExistence type="inferred from homology"/>
<dbReference type="Gene3D" id="3.30.2350.10">
    <property type="entry name" value="Pseudouridine synthase"/>
    <property type="match status" value="1"/>
</dbReference>
<evidence type="ECO:0000256" key="1">
    <source>
        <dbReference type="ARBA" id="ARBA00010876"/>
    </source>
</evidence>
<dbReference type="InterPro" id="IPR050188">
    <property type="entry name" value="RluA_PseudoU_synthase"/>
</dbReference>
<evidence type="ECO:0000256" key="2">
    <source>
        <dbReference type="ARBA" id="ARBA00023235"/>
    </source>
</evidence>
<dbReference type="PANTHER" id="PTHR21600:SF83">
    <property type="entry name" value="PSEUDOURIDYLATE SYNTHASE RPUSD4, MITOCHONDRIAL"/>
    <property type="match status" value="1"/>
</dbReference>
<dbReference type="GO" id="GO:0009982">
    <property type="term" value="F:pseudouridine synthase activity"/>
    <property type="evidence" value="ECO:0007669"/>
    <property type="project" value="InterPro"/>
</dbReference>
<sequence length="283" mass="31741">MKRRRAKVLGVFFFLEHSLSGTPSKSHSAVIMGRMNDTPVSPKFDILYEKGPCICVQKPAGLLTQAPPGIDNLEEQVRAFYKQREGKTGNIYLAIIHRLDRPVSGAIVFCRNVRAAQRLAAQFRERSVRKTYWGIVEGVPPEEQGEWTDYVRKIPDVARGEVTDKSAEGAKRAELSYQVIARNEKHALLEIELETGRYHQIRLQCAARGFPILGDRLYGAGESFGPEVEDPRHQHIGLHARTLVFRHPMVDEMVEVTAPLPAAWIASPVWQELAPQGPDEGEA</sequence>
<dbReference type="PANTHER" id="PTHR21600">
    <property type="entry name" value="MITOCHONDRIAL RNA PSEUDOURIDINE SYNTHASE"/>
    <property type="match status" value="1"/>
</dbReference>
<dbReference type="GO" id="GO:0140098">
    <property type="term" value="F:catalytic activity, acting on RNA"/>
    <property type="evidence" value="ECO:0007669"/>
    <property type="project" value="UniProtKB-ARBA"/>
</dbReference>
<keyword evidence="2" id="KW-0413">Isomerase</keyword>
<protein>
    <submittedName>
        <fullName evidence="4">RluA family pseudouridine synthase</fullName>
    </submittedName>
</protein>
<dbReference type="CDD" id="cd02869">
    <property type="entry name" value="PseudoU_synth_RluA_like"/>
    <property type="match status" value="1"/>
</dbReference>
<dbReference type="Pfam" id="PF00849">
    <property type="entry name" value="PseudoU_synth_2"/>
    <property type="match status" value="1"/>
</dbReference>
<dbReference type="GO" id="GO:0001522">
    <property type="term" value="P:pseudouridine synthesis"/>
    <property type="evidence" value="ECO:0007669"/>
    <property type="project" value="InterPro"/>
</dbReference>
<evidence type="ECO:0000313" key="4">
    <source>
        <dbReference type="EMBL" id="PQO42117.1"/>
    </source>
</evidence>
<gene>
    <name evidence="4" type="ORF">C5Y93_27610</name>
</gene>
<comment type="caution">
    <text evidence="4">The sequence shown here is derived from an EMBL/GenBank/DDBJ whole genome shotgun (WGS) entry which is preliminary data.</text>
</comment>
<name>A0A2S8GCE3_9BACT</name>
<dbReference type="InterPro" id="IPR020103">
    <property type="entry name" value="PsdUridine_synth_cat_dom_sf"/>
</dbReference>
<dbReference type="PROSITE" id="PS01129">
    <property type="entry name" value="PSI_RLU"/>
    <property type="match status" value="1"/>
</dbReference>
<dbReference type="GO" id="GO:0003723">
    <property type="term" value="F:RNA binding"/>
    <property type="evidence" value="ECO:0007669"/>
    <property type="project" value="InterPro"/>
</dbReference>
<evidence type="ECO:0000313" key="5">
    <source>
        <dbReference type="Proteomes" id="UP000237819"/>
    </source>
</evidence>
<dbReference type="SUPFAM" id="SSF55120">
    <property type="entry name" value="Pseudouridine synthase"/>
    <property type="match status" value="1"/>
</dbReference>
<feature type="domain" description="Pseudouridine synthase RsuA/RluA-like" evidence="3">
    <location>
        <begin position="54"/>
        <end position="207"/>
    </location>
</feature>
<dbReference type="Proteomes" id="UP000237819">
    <property type="component" value="Unassembled WGS sequence"/>
</dbReference>
<dbReference type="InterPro" id="IPR006224">
    <property type="entry name" value="PsdUridine_synth_RluA-like_CS"/>
</dbReference>
<reference evidence="4 5" key="1">
    <citation type="submission" date="2018-02" db="EMBL/GenBank/DDBJ databases">
        <title>Comparative genomes isolates from brazilian mangrove.</title>
        <authorList>
            <person name="Araujo J.E."/>
            <person name="Taketani R.G."/>
            <person name="Silva M.C.P."/>
            <person name="Loureco M.V."/>
            <person name="Andreote F.D."/>
        </authorList>
    </citation>
    <scope>NUCLEOTIDE SEQUENCE [LARGE SCALE GENOMIC DNA]</scope>
    <source>
        <strain evidence="4 5">Nap-Phe MGV</strain>
    </source>
</reference>
<organism evidence="4 5">
    <name type="scientific">Blastopirellula marina</name>
    <dbReference type="NCBI Taxonomy" id="124"/>
    <lineage>
        <taxon>Bacteria</taxon>
        <taxon>Pseudomonadati</taxon>
        <taxon>Planctomycetota</taxon>
        <taxon>Planctomycetia</taxon>
        <taxon>Pirellulales</taxon>
        <taxon>Pirellulaceae</taxon>
        <taxon>Blastopirellula</taxon>
    </lineage>
</organism>
<dbReference type="AlphaFoldDB" id="A0A2S8GCE3"/>
<dbReference type="EMBL" id="PUHZ01000025">
    <property type="protein sequence ID" value="PQO42117.1"/>
    <property type="molecule type" value="Genomic_DNA"/>
</dbReference>
<comment type="similarity">
    <text evidence="1">Belongs to the pseudouridine synthase RluA family.</text>
</comment>
<dbReference type="InterPro" id="IPR006145">
    <property type="entry name" value="PsdUridine_synth_RsuA/RluA"/>
</dbReference>